<accession>A0ABQ6MMT1</accession>
<organism evidence="2 3">
    <name type="scientific">Tetraparma gracilis</name>
    <dbReference type="NCBI Taxonomy" id="2962635"/>
    <lineage>
        <taxon>Eukaryota</taxon>
        <taxon>Sar</taxon>
        <taxon>Stramenopiles</taxon>
        <taxon>Ochrophyta</taxon>
        <taxon>Bolidophyceae</taxon>
        <taxon>Parmales</taxon>
        <taxon>Triparmaceae</taxon>
        <taxon>Tetraparma</taxon>
    </lineage>
</organism>
<keyword evidence="3" id="KW-1185">Reference proteome</keyword>
<gene>
    <name evidence="2" type="ORF">TeGR_g211</name>
</gene>
<sequence length="257" mass="26622">MPTSPSAAASASGAALDKPAAIKRAVTQLTRVGTKYNMLFDEYGLMGLDSSSGDGALRENAALVTGLLDEAIRGRGGTREDVEGTLEKVQSAAFPPMLAAAAVHVRTLPTRPMDFARCAVPSLAACVDLLVREANRQERRVRLDVQRAANTGGEVGGLSPRAKAKEVPLDDVPEMLLAPPTGGGREKGKGAAAEAAPAPPPREPTPFELLLRSTYSSDELLRVAAESWRAEGPPPPPKGGPPGGPRGDGKSESCAVS</sequence>
<reference evidence="2 3" key="1">
    <citation type="journal article" date="2023" name="Commun. Biol.">
        <title>Genome analysis of Parmales, the sister group of diatoms, reveals the evolutionary specialization of diatoms from phago-mixotrophs to photoautotrophs.</title>
        <authorList>
            <person name="Ban H."/>
            <person name="Sato S."/>
            <person name="Yoshikawa S."/>
            <person name="Yamada K."/>
            <person name="Nakamura Y."/>
            <person name="Ichinomiya M."/>
            <person name="Sato N."/>
            <person name="Blanc-Mathieu R."/>
            <person name="Endo H."/>
            <person name="Kuwata A."/>
            <person name="Ogata H."/>
        </authorList>
    </citation>
    <scope>NUCLEOTIDE SEQUENCE [LARGE SCALE GENOMIC DNA]</scope>
</reference>
<dbReference type="EMBL" id="BRYB01000394">
    <property type="protein sequence ID" value="GMI29306.1"/>
    <property type="molecule type" value="Genomic_DNA"/>
</dbReference>
<feature type="region of interest" description="Disordered" evidence="1">
    <location>
        <begin position="151"/>
        <end position="257"/>
    </location>
</feature>
<evidence type="ECO:0000256" key="1">
    <source>
        <dbReference type="SAM" id="MobiDB-lite"/>
    </source>
</evidence>
<evidence type="ECO:0000313" key="3">
    <source>
        <dbReference type="Proteomes" id="UP001165060"/>
    </source>
</evidence>
<proteinExistence type="predicted"/>
<comment type="caution">
    <text evidence="2">The sequence shown here is derived from an EMBL/GenBank/DDBJ whole genome shotgun (WGS) entry which is preliminary data.</text>
</comment>
<evidence type="ECO:0000313" key="2">
    <source>
        <dbReference type="EMBL" id="GMI29306.1"/>
    </source>
</evidence>
<dbReference type="Proteomes" id="UP001165060">
    <property type="component" value="Unassembled WGS sequence"/>
</dbReference>
<name>A0ABQ6MMT1_9STRA</name>
<protein>
    <submittedName>
        <fullName evidence="2">Uncharacterized protein</fullName>
    </submittedName>
</protein>
<feature type="compositionally biased region" description="Pro residues" evidence="1">
    <location>
        <begin position="232"/>
        <end position="244"/>
    </location>
</feature>